<reference evidence="1 2" key="1">
    <citation type="submission" date="2019-08" db="EMBL/GenBank/DDBJ databases">
        <title>Genomes sequence of Algoriphagus aquimarinus ACAM450.</title>
        <authorList>
            <person name="Bowman J.P."/>
        </authorList>
    </citation>
    <scope>NUCLEOTIDE SEQUENCE [LARGE SCALE GENOMIC DNA]</scope>
    <source>
        <strain evidence="1 2">ACAM 450</strain>
    </source>
</reference>
<comment type="caution">
    <text evidence="1">The sequence shown here is derived from an EMBL/GenBank/DDBJ whole genome shotgun (WGS) entry which is preliminary data.</text>
</comment>
<dbReference type="RefSeq" id="WP_146917710.1">
    <property type="nucleotide sequence ID" value="NZ_VORW01000006.1"/>
</dbReference>
<dbReference type="Proteomes" id="UP000321935">
    <property type="component" value="Unassembled WGS sequence"/>
</dbReference>
<evidence type="ECO:0000313" key="2">
    <source>
        <dbReference type="Proteomes" id="UP000321935"/>
    </source>
</evidence>
<protein>
    <submittedName>
        <fullName evidence="1">Uncharacterized protein</fullName>
    </submittedName>
</protein>
<dbReference type="OrthoDB" id="825837at2"/>
<gene>
    <name evidence="1" type="ORF">ESV85_11470</name>
</gene>
<dbReference type="EMBL" id="VORW01000006">
    <property type="protein sequence ID" value="TXE11162.1"/>
    <property type="molecule type" value="Genomic_DNA"/>
</dbReference>
<evidence type="ECO:0000313" key="1">
    <source>
        <dbReference type="EMBL" id="TXE11162.1"/>
    </source>
</evidence>
<sequence length="102" mass="11475">MQPDKNQENKQPNRKLTPELYDKFAPPVYGKILSIVHKGPIAGKVLEKVFVSAYTKDETFPLRSPLMSLIDLAHERSNKTIKALTIFRECCSGASISITDKK</sequence>
<accession>A0A5C7AZV4</accession>
<name>A0A5C7AZV4_9BACT</name>
<organism evidence="1 2">
    <name type="scientific">Algoriphagus aquimarinus</name>
    <dbReference type="NCBI Taxonomy" id="237018"/>
    <lineage>
        <taxon>Bacteria</taxon>
        <taxon>Pseudomonadati</taxon>
        <taxon>Bacteroidota</taxon>
        <taxon>Cytophagia</taxon>
        <taxon>Cytophagales</taxon>
        <taxon>Cyclobacteriaceae</taxon>
        <taxon>Algoriphagus</taxon>
    </lineage>
</organism>
<proteinExistence type="predicted"/>
<dbReference type="AlphaFoldDB" id="A0A5C7AZV4"/>